<keyword evidence="3" id="KW-1133">Transmembrane helix</keyword>
<dbReference type="SUPFAM" id="SSF52058">
    <property type="entry name" value="L domain-like"/>
    <property type="match status" value="1"/>
</dbReference>
<dbReference type="GO" id="GO:0043531">
    <property type="term" value="F:ADP binding"/>
    <property type="evidence" value="ECO:0007669"/>
    <property type="project" value="InterPro"/>
</dbReference>
<proteinExistence type="predicted"/>
<evidence type="ECO:0000256" key="1">
    <source>
        <dbReference type="ARBA" id="ARBA00022737"/>
    </source>
</evidence>
<dbReference type="STRING" id="2094558.A0A314ULB3"/>
<dbReference type="InterPro" id="IPR032675">
    <property type="entry name" value="LRR_dom_sf"/>
</dbReference>
<comment type="caution">
    <text evidence="7">The sequence shown here is derived from an EMBL/GenBank/DDBJ whole genome shotgun (WGS) entry which is preliminary data.</text>
</comment>
<dbReference type="InterPro" id="IPR027417">
    <property type="entry name" value="P-loop_NTPase"/>
</dbReference>
<dbReference type="Gene3D" id="3.80.10.10">
    <property type="entry name" value="Ribonuclease Inhibitor"/>
    <property type="match status" value="2"/>
</dbReference>
<sequence>MAVAYIACWILFAFYVVAIAASEITFRYLNAKYKWIRRESRLLAALLEDFDYVSRSRNEIIQKANDKLLDPQLIQAGMTARVLNEWEEGWMNKAREVASEATRCVRILENRRTSPKWFVLILTDLVPMLQLALRMKGLNHFLGKKKLDVDPGINQLNSLLWKKKIGASDIYRSLEQSRSWVSSLQDRSVVGETLEQSTPGPGPPVSLRVEELISSIKNLIAENPKFVNSSTTMHLELLHAFMKDLQPLRLETEMEKSWVVEANETIEEANQAIDSINITEAYQRSWWLSVVSNRRDRRKLKEVILDVGTWISDLLETKERYGFKFVRRQSSKLSANRFTQQGSFKYQTTDDMDLSSAVHNIRNWLNQVANTSDELVSNVIALSEELEQMHTFLKGTKGTDDYAIHLRNACLEQLKKLVPEADQQSSNTPNNEGSGSKLLSEITRINYTVNVLQRCVQAYSIEARQELCSVVGLEEDIHELVMRLADNGEQCRPIISIVGMKGIGKTTLAKKVYYHTTISNHFEIRRWVTMPDADQDSDEYALLASVGSQVLETQEKGDGKEHWINKLHGLLEPKRYLVILDGVLSIQAMYALKAAFPKVANGSRILLTTREKAIASAADQNSIPHQLRLRTKEESWELFTQMVRCPPELEALAKKVVGRGGGLPLVILRIGYPLSGKKVTSEELEVLKGITQQEQNQKPWKENLEVNKVDLQSHQILGKCFSYFKLFSGDFEIPVRRIVASWVAQGLAEVSKGGKTSNTHENVVYEYLLQLIGRNVIQVVQKNLDGKVKTCCLPTALRDLMLQGKGNSSKPTSLSGQLAFHFDDKDARFRDINGLNANSPMVMQNESQSILLFDSQEGNKPREEIGEILRSGITGGFFGQLQVLDLERVCMPEIPRAIGKLRQLAYLGLRWTYLSTIPESIGNLVNLLTLDLKHTYVRTLPSSVRKLKKLRHLYLNQNIQMSAPTSLPLSNLQTLSGVFVGKDNLVKDRRDKLIDLRKLGLTIQLAPPEQKVLAKWVMQLTNLQFLKLVSVNEKSAPQLLKLKPLSKLEKLSSLYLLGRIENPASIIGELPASLTHLTLSASGIQEDPMPMLGKLPNLKSLNLNSGSYEGPNLVCSMNDFPLLLVLKLRNLDTLKKLDVQEGAMLNLRELEIKSCRNLTITTGLTHLKILQKFEVN</sequence>
<dbReference type="InterPro" id="IPR058922">
    <property type="entry name" value="WHD_DRP"/>
</dbReference>
<dbReference type="Gene3D" id="3.40.50.300">
    <property type="entry name" value="P-loop containing nucleotide triphosphate hydrolases"/>
    <property type="match status" value="1"/>
</dbReference>
<dbReference type="GO" id="GO:0098542">
    <property type="term" value="P:defense response to other organism"/>
    <property type="evidence" value="ECO:0007669"/>
    <property type="project" value="TreeGrafter"/>
</dbReference>
<evidence type="ECO:0000313" key="7">
    <source>
        <dbReference type="EMBL" id="PQM38313.1"/>
    </source>
</evidence>
<keyword evidence="8" id="KW-1185">Reference proteome</keyword>
<dbReference type="Pfam" id="PF23559">
    <property type="entry name" value="WHD_DRP"/>
    <property type="match status" value="1"/>
</dbReference>
<dbReference type="Proteomes" id="UP000250321">
    <property type="component" value="Unassembled WGS sequence"/>
</dbReference>
<evidence type="ECO:0000256" key="2">
    <source>
        <dbReference type="ARBA" id="ARBA00022821"/>
    </source>
</evidence>
<keyword evidence="2" id="KW-0611">Plant defense</keyword>
<dbReference type="PANTHER" id="PTHR23155">
    <property type="entry name" value="DISEASE RESISTANCE PROTEIN RP"/>
    <property type="match status" value="1"/>
</dbReference>
<protein>
    <submittedName>
        <fullName evidence="7">Disease resistance protein RPP13</fullName>
    </submittedName>
</protein>
<dbReference type="Pfam" id="PF00931">
    <property type="entry name" value="NB-ARC"/>
    <property type="match status" value="1"/>
</dbReference>
<evidence type="ECO:0000259" key="5">
    <source>
        <dbReference type="Pfam" id="PF23559"/>
    </source>
</evidence>
<name>A0A314ULB3_PRUYE</name>
<dbReference type="InterPro" id="IPR055414">
    <property type="entry name" value="LRR_R13L4/SHOC2-like"/>
</dbReference>
<dbReference type="InterPro" id="IPR044974">
    <property type="entry name" value="Disease_R_plants"/>
</dbReference>
<reference evidence="7 8" key="1">
    <citation type="submission" date="2018-02" db="EMBL/GenBank/DDBJ databases">
        <title>Draft genome of wild Prunus yedoensis var. nudiflora.</title>
        <authorList>
            <person name="Baek S."/>
            <person name="Kim J.-H."/>
            <person name="Choi K."/>
            <person name="Kim G.-B."/>
            <person name="Cho A."/>
            <person name="Jang H."/>
            <person name="Shin C.-H."/>
            <person name="Yu H.-J."/>
            <person name="Mun J.-H."/>
        </authorList>
    </citation>
    <scope>NUCLEOTIDE SEQUENCE [LARGE SCALE GENOMIC DNA]</scope>
    <source>
        <strain evidence="8">cv. Jeju island</strain>
        <tissue evidence="7">Leaf</tissue>
    </source>
</reference>
<feature type="domain" description="Disease resistance R13L4/SHOC-2-like LRR" evidence="6">
    <location>
        <begin position="878"/>
        <end position="1175"/>
    </location>
</feature>
<dbReference type="OrthoDB" id="611536at2759"/>
<gene>
    <name evidence="7" type="ORF">Pyn_16764</name>
</gene>
<feature type="domain" description="Disease resistance protein winged helix" evidence="5">
    <location>
        <begin position="726"/>
        <end position="800"/>
    </location>
</feature>
<dbReference type="InterPro" id="IPR042197">
    <property type="entry name" value="Apaf_helical"/>
</dbReference>
<evidence type="ECO:0000256" key="3">
    <source>
        <dbReference type="SAM" id="Phobius"/>
    </source>
</evidence>
<evidence type="ECO:0000259" key="6">
    <source>
        <dbReference type="Pfam" id="PF23598"/>
    </source>
</evidence>
<feature type="domain" description="NB-ARC" evidence="4">
    <location>
        <begin position="474"/>
        <end position="643"/>
    </location>
</feature>
<dbReference type="InterPro" id="IPR002182">
    <property type="entry name" value="NB-ARC"/>
</dbReference>
<keyword evidence="1" id="KW-0677">Repeat</keyword>
<dbReference type="Pfam" id="PF23598">
    <property type="entry name" value="LRR_14"/>
    <property type="match status" value="1"/>
</dbReference>
<dbReference type="AlphaFoldDB" id="A0A314ULB3"/>
<keyword evidence="3" id="KW-0472">Membrane</keyword>
<dbReference type="PANTHER" id="PTHR23155:SF955">
    <property type="entry name" value="AAA+ ATPASE DOMAIN-CONTAINING PROTEIN"/>
    <property type="match status" value="1"/>
</dbReference>
<evidence type="ECO:0000259" key="4">
    <source>
        <dbReference type="Pfam" id="PF00931"/>
    </source>
</evidence>
<dbReference type="EMBL" id="PJQY01003321">
    <property type="protein sequence ID" value="PQM38313.1"/>
    <property type="molecule type" value="Genomic_DNA"/>
</dbReference>
<feature type="transmembrane region" description="Helical" evidence="3">
    <location>
        <begin position="6"/>
        <end position="29"/>
    </location>
</feature>
<keyword evidence="3" id="KW-0812">Transmembrane</keyword>
<organism evidence="7 8">
    <name type="scientific">Prunus yedoensis var. nudiflora</name>
    <dbReference type="NCBI Taxonomy" id="2094558"/>
    <lineage>
        <taxon>Eukaryota</taxon>
        <taxon>Viridiplantae</taxon>
        <taxon>Streptophyta</taxon>
        <taxon>Embryophyta</taxon>
        <taxon>Tracheophyta</taxon>
        <taxon>Spermatophyta</taxon>
        <taxon>Magnoliopsida</taxon>
        <taxon>eudicotyledons</taxon>
        <taxon>Gunneridae</taxon>
        <taxon>Pentapetalae</taxon>
        <taxon>rosids</taxon>
        <taxon>fabids</taxon>
        <taxon>Rosales</taxon>
        <taxon>Rosaceae</taxon>
        <taxon>Amygdaloideae</taxon>
        <taxon>Amygdaleae</taxon>
        <taxon>Prunus</taxon>
    </lineage>
</organism>
<evidence type="ECO:0000313" key="8">
    <source>
        <dbReference type="Proteomes" id="UP000250321"/>
    </source>
</evidence>
<accession>A0A314ULB3</accession>
<dbReference type="SUPFAM" id="SSF52540">
    <property type="entry name" value="P-loop containing nucleoside triphosphate hydrolases"/>
    <property type="match status" value="1"/>
</dbReference>
<dbReference type="PRINTS" id="PR00364">
    <property type="entry name" value="DISEASERSIST"/>
</dbReference>
<dbReference type="Gene3D" id="1.10.8.430">
    <property type="entry name" value="Helical domain of apoptotic protease-activating factors"/>
    <property type="match status" value="1"/>
</dbReference>